<dbReference type="Pfam" id="PF00320">
    <property type="entry name" value="GATA"/>
    <property type="match status" value="1"/>
</dbReference>
<evidence type="ECO:0000313" key="18">
    <source>
        <dbReference type="EMBL" id="KAG6644471.1"/>
    </source>
</evidence>
<evidence type="ECO:0000256" key="6">
    <source>
        <dbReference type="ARBA" id="ARBA00022833"/>
    </source>
</evidence>
<dbReference type="PANTHER" id="PTHR46125">
    <property type="entry name" value="GATA TRANSCRIPTION FACTOR 28"/>
    <property type="match status" value="1"/>
</dbReference>
<sequence>MVNTYTISRAIFSPLHTVLSRAPKAPKTISSNTCIYSPLFPFPNPRFRVFFAALVCLCNAPSKLASVTEIPMYGHSQTLNMPNQISAAAEDDDVSGAGAAESIDNSLIRYEAHSIDDAAGSVGAVVDDVTADAVYSHGGSDGGASEMVVQRHDGTSQLTLSFRGQVYVFDSVTPDKVQAVLLLLGGCELSSGPQAEMLPQNQRGGVMEYPVKCSQPQRAASLNRFRQKRKERCFDKKVRYSVRQEVALRMQRNKGQFTSSKKSEGDYNWGALQESGQDDNPQEASCTHCGISSKSTPMMRRGPAGPRSLCNACGLFWANRGALRDLSKKTHDHSLTLPDQGEGVANDSECGTGIHTNNNLVTYSNGDNSALIAEQ</sequence>
<evidence type="ECO:0000259" key="16">
    <source>
        <dbReference type="PROSITE" id="PS51017"/>
    </source>
</evidence>
<dbReference type="EMBL" id="CM031832">
    <property type="protein sequence ID" value="KAG6699241.1"/>
    <property type="molecule type" value="Genomic_DNA"/>
</dbReference>
<comment type="caution">
    <text evidence="18">The sequence shown here is derived from an EMBL/GenBank/DDBJ whole genome shotgun (WGS) entry which is preliminary data.</text>
</comment>
<comment type="function">
    <text evidence="1">Transcriptional activator that specifically binds 5'-GATA-3' or 5'-GAT-3' motifs within gene promoters.</text>
</comment>
<dbReference type="InterPro" id="IPR000679">
    <property type="entry name" value="Znf_GATA"/>
</dbReference>
<evidence type="ECO:0000256" key="2">
    <source>
        <dbReference type="ARBA" id="ARBA00004123"/>
    </source>
</evidence>
<dbReference type="InterPro" id="IPR010399">
    <property type="entry name" value="Tify_dom"/>
</dbReference>
<evidence type="ECO:0008006" key="21">
    <source>
        <dbReference type="Google" id="ProtNLM"/>
    </source>
</evidence>
<keyword evidence="5 12" id="KW-0863">Zinc-finger</keyword>
<feature type="domain" description="GATA-type" evidence="15">
    <location>
        <begin position="280"/>
        <end position="340"/>
    </location>
</feature>
<feature type="compositionally biased region" description="Polar residues" evidence="14">
    <location>
        <begin position="282"/>
        <end position="296"/>
    </location>
</feature>
<dbReference type="SMART" id="SM00979">
    <property type="entry name" value="TIFY"/>
    <property type="match status" value="1"/>
</dbReference>
<evidence type="ECO:0000256" key="9">
    <source>
        <dbReference type="ARBA" id="ARBA00023159"/>
    </source>
</evidence>
<dbReference type="InterPro" id="IPR010402">
    <property type="entry name" value="CCT_domain"/>
</dbReference>
<dbReference type="GO" id="GO:0006355">
    <property type="term" value="P:regulation of DNA-templated transcription"/>
    <property type="evidence" value="ECO:0007669"/>
    <property type="project" value="InterPro"/>
</dbReference>
<dbReference type="Pfam" id="PF06203">
    <property type="entry name" value="CCT"/>
    <property type="match status" value="1"/>
</dbReference>
<accession>A0A8T1PSN5</accession>
<dbReference type="SMART" id="SM00401">
    <property type="entry name" value="ZnF_GATA"/>
    <property type="match status" value="1"/>
</dbReference>
<dbReference type="Proteomes" id="UP000811609">
    <property type="component" value="Chromosome 8"/>
</dbReference>
<dbReference type="Pfam" id="PF06200">
    <property type="entry name" value="tify"/>
    <property type="match status" value="1"/>
</dbReference>
<dbReference type="GO" id="GO:0008270">
    <property type="term" value="F:zinc ion binding"/>
    <property type="evidence" value="ECO:0007669"/>
    <property type="project" value="UniProtKB-KW"/>
</dbReference>
<gene>
    <name evidence="18" type="ORF">CIPAW_08G056800</name>
    <name evidence="19" type="ORF">I3842_08G057800</name>
</gene>
<evidence type="ECO:0000256" key="3">
    <source>
        <dbReference type="ARBA" id="ARBA00007722"/>
    </source>
</evidence>
<evidence type="ECO:0000256" key="7">
    <source>
        <dbReference type="ARBA" id="ARBA00023015"/>
    </source>
</evidence>
<dbReference type="PROSITE" id="PS51320">
    <property type="entry name" value="TIFY"/>
    <property type="match status" value="1"/>
</dbReference>
<dbReference type="PROSITE" id="PS00344">
    <property type="entry name" value="GATA_ZN_FINGER_1"/>
    <property type="match status" value="1"/>
</dbReference>
<dbReference type="Proteomes" id="UP000811246">
    <property type="component" value="Chromosome 8"/>
</dbReference>
<name>A0A8T1PSN5_CARIL</name>
<evidence type="ECO:0000256" key="8">
    <source>
        <dbReference type="ARBA" id="ARBA00023125"/>
    </source>
</evidence>
<reference evidence="18" key="1">
    <citation type="submission" date="2020-12" db="EMBL/GenBank/DDBJ databases">
        <title>WGS assembly of Carya illinoinensis cv. Pawnee.</title>
        <authorList>
            <person name="Platts A."/>
            <person name="Shu S."/>
            <person name="Wright S."/>
            <person name="Barry K."/>
            <person name="Edger P."/>
            <person name="Pires J.C."/>
            <person name="Schmutz J."/>
        </authorList>
    </citation>
    <scope>NUCLEOTIDE SEQUENCE</scope>
    <source>
        <tissue evidence="18">Leaf</tissue>
    </source>
</reference>
<keyword evidence="4" id="KW-0479">Metal-binding</keyword>
<keyword evidence="10" id="KW-0804">Transcription</keyword>
<evidence type="ECO:0000259" key="15">
    <source>
        <dbReference type="PROSITE" id="PS50114"/>
    </source>
</evidence>
<keyword evidence="20" id="KW-1185">Reference proteome</keyword>
<reference evidence="19" key="2">
    <citation type="submission" date="2021-01" db="EMBL/GenBank/DDBJ databases">
        <authorList>
            <person name="Lovell J.T."/>
            <person name="Bentley N."/>
            <person name="Bhattarai G."/>
            <person name="Jenkins J.W."/>
            <person name="Sreedasyam A."/>
            <person name="Alarcon Y."/>
            <person name="Bock C."/>
            <person name="Boston L."/>
            <person name="Carlson J."/>
            <person name="Cervantes K."/>
            <person name="Clermont K."/>
            <person name="Krom N."/>
            <person name="Kubenka K."/>
            <person name="Mamidi S."/>
            <person name="Mattison C."/>
            <person name="Monteros M."/>
            <person name="Pisani C."/>
            <person name="Plott C."/>
            <person name="Rajasekar S."/>
            <person name="Rhein H.S."/>
            <person name="Rohla C."/>
            <person name="Song M."/>
            <person name="Hilaire R.S."/>
            <person name="Shu S."/>
            <person name="Wells L."/>
            <person name="Wang X."/>
            <person name="Webber J."/>
            <person name="Heerema R.J."/>
            <person name="Klein P."/>
            <person name="Conner P."/>
            <person name="Grauke L."/>
            <person name="Grimwood J."/>
            <person name="Schmutz J."/>
            <person name="Randall J.J."/>
        </authorList>
    </citation>
    <scope>NUCLEOTIDE SEQUENCE</scope>
    <source>
        <tissue evidence="19">Leaf</tissue>
    </source>
</reference>
<evidence type="ECO:0000313" key="19">
    <source>
        <dbReference type="EMBL" id="KAG6699241.1"/>
    </source>
</evidence>
<evidence type="ECO:0000256" key="13">
    <source>
        <dbReference type="PROSITE-ProRule" id="PRU00357"/>
    </source>
</evidence>
<dbReference type="PROSITE" id="PS51017">
    <property type="entry name" value="CCT"/>
    <property type="match status" value="1"/>
</dbReference>
<dbReference type="PROSITE" id="PS50114">
    <property type="entry name" value="GATA_ZN_FINGER_2"/>
    <property type="match status" value="1"/>
</dbReference>
<evidence type="ECO:0000256" key="1">
    <source>
        <dbReference type="ARBA" id="ARBA00002206"/>
    </source>
</evidence>
<keyword evidence="11 13" id="KW-0539">Nucleus</keyword>
<dbReference type="InterPro" id="IPR045280">
    <property type="entry name" value="TIFY-like"/>
</dbReference>
<evidence type="ECO:0000256" key="10">
    <source>
        <dbReference type="ARBA" id="ARBA00023163"/>
    </source>
</evidence>
<protein>
    <recommendedName>
        <fullName evidence="21">GATA transcription factor 25</fullName>
    </recommendedName>
</protein>
<dbReference type="OrthoDB" id="2162994at2759"/>
<comment type="similarity">
    <text evidence="3">Belongs to the type IV zinc-finger family. Class C subfamily.</text>
</comment>
<comment type="subcellular location">
    <subcellularLocation>
        <location evidence="2 13">Nucleus</location>
    </subcellularLocation>
</comment>
<dbReference type="GO" id="GO:0005634">
    <property type="term" value="C:nucleus"/>
    <property type="evidence" value="ECO:0007669"/>
    <property type="project" value="UniProtKB-SubCell"/>
</dbReference>
<keyword evidence="8" id="KW-0238">DNA-binding</keyword>
<feature type="region of interest" description="Disordered" evidence="14">
    <location>
        <begin position="274"/>
        <end position="304"/>
    </location>
</feature>
<evidence type="ECO:0000259" key="17">
    <source>
        <dbReference type="PROSITE" id="PS51320"/>
    </source>
</evidence>
<dbReference type="CDD" id="cd00202">
    <property type="entry name" value="ZnF_GATA"/>
    <property type="match status" value="1"/>
</dbReference>
<feature type="domain" description="Tify" evidence="17">
    <location>
        <begin position="151"/>
        <end position="186"/>
    </location>
</feature>
<evidence type="ECO:0000256" key="12">
    <source>
        <dbReference type="PROSITE-ProRule" id="PRU00094"/>
    </source>
</evidence>
<dbReference type="GO" id="GO:0043565">
    <property type="term" value="F:sequence-specific DNA binding"/>
    <property type="evidence" value="ECO:0007669"/>
    <property type="project" value="InterPro"/>
</dbReference>
<dbReference type="Gene3D" id="3.30.50.10">
    <property type="entry name" value="Erythroid Transcription Factor GATA-1, subunit A"/>
    <property type="match status" value="1"/>
</dbReference>
<proteinExistence type="inferred from homology"/>
<evidence type="ECO:0000313" key="20">
    <source>
        <dbReference type="Proteomes" id="UP000811609"/>
    </source>
</evidence>
<keyword evidence="6" id="KW-0862">Zinc</keyword>
<feature type="domain" description="CCT" evidence="16">
    <location>
        <begin position="218"/>
        <end position="260"/>
    </location>
</feature>
<keyword evidence="7" id="KW-0805">Transcription regulation</keyword>
<evidence type="ECO:0000256" key="5">
    <source>
        <dbReference type="ARBA" id="ARBA00022771"/>
    </source>
</evidence>
<dbReference type="SUPFAM" id="SSF57716">
    <property type="entry name" value="Glucocorticoid receptor-like (DNA-binding domain)"/>
    <property type="match status" value="1"/>
</dbReference>
<keyword evidence="9" id="KW-0010">Activator</keyword>
<organism evidence="18 20">
    <name type="scientific">Carya illinoinensis</name>
    <name type="common">Pecan</name>
    <dbReference type="NCBI Taxonomy" id="32201"/>
    <lineage>
        <taxon>Eukaryota</taxon>
        <taxon>Viridiplantae</taxon>
        <taxon>Streptophyta</taxon>
        <taxon>Embryophyta</taxon>
        <taxon>Tracheophyta</taxon>
        <taxon>Spermatophyta</taxon>
        <taxon>Magnoliopsida</taxon>
        <taxon>eudicotyledons</taxon>
        <taxon>Gunneridae</taxon>
        <taxon>Pentapetalae</taxon>
        <taxon>rosids</taxon>
        <taxon>fabids</taxon>
        <taxon>Fagales</taxon>
        <taxon>Juglandaceae</taxon>
        <taxon>Carya</taxon>
    </lineage>
</organism>
<evidence type="ECO:0000256" key="11">
    <source>
        <dbReference type="ARBA" id="ARBA00023242"/>
    </source>
</evidence>
<dbReference type="EMBL" id="CM031816">
    <property type="protein sequence ID" value="KAG6644471.1"/>
    <property type="molecule type" value="Genomic_DNA"/>
</dbReference>
<dbReference type="PANTHER" id="PTHR46125:SF20">
    <property type="entry name" value="GATA TRANSCRIPTION FACTOR 25"/>
    <property type="match status" value="1"/>
</dbReference>
<evidence type="ECO:0000256" key="14">
    <source>
        <dbReference type="SAM" id="MobiDB-lite"/>
    </source>
</evidence>
<dbReference type="InterPro" id="IPR013088">
    <property type="entry name" value="Znf_NHR/GATA"/>
</dbReference>
<dbReference type="AlphaFoldDB" id="A0A8T1PSN5"/>
<evidence type="ECO:0000256" key="4">
    <source>
        <dbReference type="ARBA" id="ARBA00022723"/>
    </source>
</evidence>